<evidence type="ECO:0000256" key="3">
    <source>
        <dbReference type="ARBA" id="ARBA00022603"/>
    </source>
</evidence>
<dbReference type="GO" id="GO:0035243">
    <property type="term" value="F:protein-arginine omega-N symmetric methyltransferase activity"/>
    <property type="evidence" value="ECO:0007669"/>
    <property type="project" value="UniProtKB-EC"/>
</dbReference>
<dbReference type="InterPro" id="IPR003788">
    <property type="entry name" value="NDUFAF7"/>
</dbReference>
<dbReference type="Pfam" id="PF02636">
    <property type="entry name" value="Methyltransf_28"/>
    <property type="match status" value="1"/>
</dbReference>
<comment type="caution">
    <text evidence="9">The sequence shown here is derived from an EMBL/GenBank/DDBJ whole genome shotgun (WGS) entry which is preliminary data.</text>
</comment>
<dbReference type="EMBL" id="SGPL01000088">
    <property type="protein sequence ID" value="THH18051.1"/>
    <property type="molecule type" value="Genomic_DNA"/>
</dbReference>
<dbReference type="PANTHER" id="PTHR12049">
    <property type="entry name" value="PROTEIN ARGININE METHYLTRANSFERASE NDUFAF7, MITOCHONDRIAL"/>
    <property type="match status" value="1"/>
</dbReference>
<dbReference type="PANTHER" id="PTHR12049:SF5">
    <property type="entry name" value="PROTEIN ARGININE METHYLTRANSFERASE NDUFAF7 HOMOLOG, MITOCHONDRIAL"/>
    <property type="match status" value="1"/>
</dbReference>
<keyword evidence="5 7" id="KW-0496">Mitochondrion</keyword>
<dbReference type="Gene3D" id="3.40.50.12710">
    <property type="match status" value="1"/>
</dbReference>
<protein>
    <recommendedName>
        <fullName evidence="7">Protein arginine methyltransferase NDUFAF7</fullName>
        <ecNumber evidence="7">2.1.1.320</ecNumber>
    </recommendedName>
</protein>
<organism evidence="9 10">
    <name type="scientific">Bondarzewia mesenterica</name>
    <dbReference type="NCBI Taxonomy" id="1095465"/>
    <lineage>
        <taxon>Eukaryota</taxon>
        <taxon>Fungi</taxon>
        <taxon>Dikarya</taxon>
        <taxon>Basidiomycota</taxon>
        <taxon>Agaricomycotina</taxon>
        <taxon>Agaricomycetes</taxon>
        <taxon>Russulales</taxon>
        <taxon>Bondarzewiaceae</taxon>
        <taxon>Bondarzewia</taxon>
    </lineage>
</organism>
<dbReference type="OrthoDB" id="17415at2759"/>
<evidence type="ECO:0000256" key="5">
    <source>
        <dbReference type="ARBA" id="ARBA00023128"/>
    </source>
</evidence>
<keyword evidence="4 7" id="KW-0808">Transferase</keyword>
<dbReference type="AlphaFoldDB" id="A0A4S4M1L8"/>
<evidence type="ECO:0000313" key="10">
    <source>
        <dbReference type="Proteomes" id="UP000310158"/>
    </source>
</evidence>
<accession>A0A4S4M1L8</accession>
<dbReference type="InterPro" id="IPR029063">
    <property type="entry name" value="SAM-dependent_MTases_sf"/>
</dbReference>
<evidence type="ECO:0000256" key="6">
    <source>
        <dbReference type="ARBA" id="ARBA00048612"/>
    </source>
</evidence>
<gene>
    <name evidence="9" type="ORF">EW146_g2869</name>
</gene>
<dbReference type="GO" id="GO:0005739">
    <property type="term" value="C:mitochondrion"/>
    <property type="evidence" value="ECO:0007669"/>
    <property type="project" value="UniProtKB-SubCell"/>
</dbReference>
<evidence type="ECO:0000256" key="2">
    <source>
        <dbReference type="ARBA" id="ARBA00005891"/>
    </source>
</evidence>
<evidence type="ECO:0000313" key="9">
    <source>
        <dbReference type="EMBL" id="THH18051.1"/>
    </source>
</evidence>
<keyword evidence="3 7" id="KW-0489">Methyltransferase</keyword>
<comment type="function">
    <text evidence="7">Arginine methyltransferase involved in the assembly or stability of mitochondrial NADH:ubiquinone oxidoreductase complex (complex I).</text>
</comment>
<name>A0A4S4M1L8_9AGAM</name>
<dbReference type="SUPFAM" id="SSF53335">
    <property type="entry name" value="S-adenosyl-L-methionine-dependent methyltransferases"/>
    <property type="match status" value="1"/>
</dbReference>
<dbReference type="Proteomes" id="UP000310158">
    <property type="component" value="Unassembled WGS sequence"/>
</dbReference>
<keyword evidence="10" id="KW-1185">Reference proteome</keyword>
<comment type="similarity">
    <text evidence="2 7">Belongs to the NDUFAF7 family.</text>
</comment>
<sequence>MVLTYNLLPCIHVSCAAFGPHPYSSTRPLDLSKPFISLKLRPCDFLDNAPQVGAVTVLTSRSLSTTPRILDPHRKEPHKNKEKINYNPEIFFDEFPDPEYVSYTRVTANELERSTTRPTRVKMLVRDFIEDSLYNPHYGYFPKQATIFTSAAEDPIEFNSIQDSAHFQDEVAKKYAAYGFDEQGGPGRQIWHTPTELFKPYYGQAIAQCIVSEYLLKYFPYEDLVIYEIGAGNGTLALDILDYILEEYPEVYERTKYNIVEISGRLAKVQKEKLSPIHPCVNVTHKSIFHWNKREPSPCFFIAMEVIRPFQDNFAHDMIRYDYRTLEPYQALITIDGTGDFGMYYTRVTDPLISSFLALRRRLGHPPPLPSLLKSRTMRSFYTNLPFAPNLSTPEYIPTRMLSLLRTLRTHFPRHRLLLSDFSSLPDTIPGMNAPVVQTRYKNTTIPCSTLFVRQGYFDIFFPTRFERLRDMYEHVLAQPLTPADLTPADTRLSPLATSASSLSAGAGFFSSYQPRNRRPPVDGVASSSGLPVGERKSSVFTHAEFLETYADLSKTKLRNGENPMLDFYKNVKFLF</sequence>
<feature type="region of interest" description="Disordered" evidence="8">
    <location>
        <begin position="512"/>
        <end position="534"/>
    </location>
</feature>
<proteinExistence type="inferred from homology"/>
<evidence type="ECO:0000256" key="8">
    <source>
        <dbReference type="SAM" id="MobiDB-lite"/>
    </source>
</evidence>
<dbReference type="InterPro" id="IPR038375">
    <property type="entry name" value="NDUFAF7_sf"/>
</dbReference>
<evidence type="ECO:0000256" key="1">
    <source>
        <dbReference type="ARBA" id="ARBA00004173"/>
    </source>
</evidence>
<comment type="subcellular location">
    <subcellularLocation>
        <location evidence="1 7">Mitochondrion</location>
    </subcellularLocation>
</comment>
<evidence type="ECO:0000256" key="4">
    <source>
        <dbReference type="ARBA" id="ARBA00022679"/>
    </source>
</evidence>
<dbReference type="GO" id="GO:0032259">
    <property type="term" value="P:methylation"/>
    <property type="evidence" value="ECO:0007669"/>
    <property type="project" value="UniProtKB-KW"/>
</dbReference>
<reference evidence="9 10" key="1">
    <citation type="submission" date="2019-02" db="EMBL/GenBank/DDBJ databases">
        <title>Genome sequencing of the rare red list fungi Bondarzewia mesenterica.</title>
        <authorList>
            <person name="Buettner E."/>
            <person name="Kellner H."/>
        </authorList>
    </citation>
    <scope>NUCLEOTIDE SEQUENCE [LARGE SCALE GENOMIC DNA]</scope>
    <source>
        <strain evidence="9 10">DSM 108281</strain>
    </source>
</reference>
<dbReference type="EC" id="2.1.1.320" evidence="7"/>
<evidence type="ECO:0000256" key="7">
    <source>
        <dbReference type="RuleBase" id="RU364114"/>
    </source>
</evidence>
<comment type="catalytic activity">
    <reaction evidence="6 7">
        <text>L-arginyl-[protein] + 2 S-adenosyl-L-methionine = N(omega),N(omega)'-dimethyl-L-arginyl-[protein] + 2 S-adenosyl-L-homocysteine + 2 H(+)</text>
        <dbReference type="Rhea" id="RHEA:48108"/>
        <dbReference type="Rhea" id="RHEA-COMP:10532"/>
        <dbReference type="Rhea" id="RHEA-COMP:11992"/>
        <dbReference type="ChEBI" id="CHEBI:15378"/>
        <dbReference type="ChEBI" id="CHEBI:29965"/>
        <dbReference type="ChEBI" id="CHEBI:57856"/>
        <dbReference type="ChEBI" id="CHEBI:59789"/>
        <dbReference type="ChEBI" id="CHEBI:88221"/>
        <dbReference type="EC" id="2.1.1.320"/>
    </reaction>
</comment>